<dbReference type="Pfam" id="PF01047">
    <property type="entry name" value="MarR"/>
    <property type="match status" value="1"/>
</dbReference>
<dbReference type="GO" id="GO:0003700">
    <property type="term" value="F:DNA-binding transcription factor activity"/>
    <property type="evidence" value="ECO:0007669"/>
    <property type="project" value="InterPro"/>
</dbReference>
<organism evidence="5 6">
    <name type="scientific">Saccharopolyspora flava</name>
    <dbReference type="NCBI Taxonomy" id="95161"/>
    <lineage>
        <taxon>Bacteria</taxon>
        <taxon>Bacillati</taxon>
        <taxon>Actinomycetota</taxon>
        <taxon>Actinomycetes</taxon>
        <taxon>Pseudonocardiales</taxon>
        <taxon>Pseudonocardiaceae</taxon>
        <taxon>Saccharopolyspora</taxon>
    </lineage>
</organism>
<proteinExistence type="predicted"/>
<dbReference type="GO" id="GO:0006950">
    <property type="term" value="P:response to stress"/>
    <property type="evidence" value="ECO:0007669"/>
    <property type="project" value="TreeGrafter"/>
</dbReference>
<dbReference type="AlphaFoldDB" id="A0A1I6UF44"/>
<dbReference type="Gene3D" id="1.10.10.10">
    <property type="entry name" value="Winged helix-like DNA-binding domain superfamily/Winged helix DNA-binding domain"/>
    <property type="match status" value="2"/>
</dbReference>
<dbReference type="InterPro" id="IPR039422">
    <property type="entry name" value="MarR/SlyA-like"/>
</dbReference>
<keyword evidence="1" id="KW-0805">Transcription regulation</keyword>
<dbReference type="InterPro" id="IPR036388">
    <property type="entry name" value="WH-like_DNA-bd_sf"/>
</dbReference>
<dbReference type="PANTHER" id="PTHR33164">
    <property type="entry name" value="TRANSCRIPTIONAL REGULATOR, MARR FAMILY"/>
    <property type="match status" value="1"/>
</dbReference>
<keyword evidence="6" id="KW-1185">Reference proteome</keyword>
<sequence>MTAQVMTRLSSADVVESSSSIRSRADAHPELETETLRLVNLIGYSAHGRTFARRFARATGTSLPGSELRALIALRPGSPTPIGELAAALNLDLGQLSRQIATLVESGLVLREPDPTDRRRMLVGLTEEGTRLLHRWRRGWVQDYLGPVGDLSSDQLGALAEWLAHVADRLSEALGVEDSGLGLPMGWQRAAKVPHPEPALKDYLRAVVRLAEVVGRSHGFDDMLSAVEAPVRQHSWVTLRLIGAHGPIAVSELAARMDIDVPRASKRLRELREYGLVDRRPSEQDRRVGVVEVTPRGVDLIEHVEEFQLKGFRQSLGPIIRADRTRWTPPMITLVSRLATQAQTGTS</sequence>
<dbReference type="InterPro" id="IPR000835">
    <property type="entry name" value="HTH_MarR-typ"/>
</dbReference>
<dbReference type="PROSITE" id="PS50995">
    <property type="entry name" value="HTH_MARR_2"/>
    <property type="match status" value="2"/>
</dbReference>
<dbReference type="Proteomes" id="UP000198852">
    <property type="component" value="Unassembled WGS sequence"/>
</dbReference>
<dbReference type="CDD" id="cd00090">
    <property type="entry name" value="HTH_ARSR"/>
    <property type="match status" value="1"/>
</dbReference>
<dbReference type="GO" id="GO:0003677">
    <property type="term" value="F:DNA binding"/>
    <property type="evidence" value="ECO:0007669"/>
    <property type="project" value="UniProtKB-KW"/>
</dbReference>
<dbReference type="EMBL" id="FOZX01000010">
    <property type="protein sequence ID" value="SFT00031.1"/>
    <property type="molecule type" value="Genomic_DNA"/>
</dbReference>
<gene>
    <name evidence="5" type="ORF">SAMN05660874_04866</name>
</gene>
<protein>
    <submittedName>
        <fullName evidence="5">DNA-binding transcriptional regulator, MarR family</fullName>
    </submittedName>
</protein>
<keyword evidence="3" id="KW-0804">Transcription</keyword>
<evidence type="ECO:0000313" key="6">
    <source>
        <dbReference type="Proteomes" id="UP000198852"/>
    </source>
</evidence>
<dbReference type="PANTHER" id="PTHR33164:SF43">
    <property type="entry name" value="HTH-TYPE TRANSCRIPTIONAL REPRESSOR YETL"/>
    <property type="match status" value="1"/>
</dbReference>
<dbReference type="InterPro" id="IPR011991">
    <property type="entry name" value="ArsR-like_HTH"/>
</dbReference>
<evidence type="ECO:0000313" key="5">
    <source>
        <dbReference type="EMBL" id="SFT00031.1"/>
    </source>
</evidence>
<dbReference type="STRING" id="95161.SAMN05660874_04866"/>
<feature type="domain" description="HTH marR-type" evidence="4">
    <location>
        <begin position="28"/>
        <end position="168"/>
    </location>
</feature>
<name>A0A1I6UF44_9PSEU</name>
<dbReference type="OrthoDB" id="4629660at2"/>
<dbReference type="SUPFAM" id="SSF46785">
    <property type="entry name" value="Winged helix' DNA-binding domain"/>
    <property type="match status" value="2"/>
</dbReference>
<dbReference type="PROSITE" id="PS01117">
    <property type="entry name" value="HTH_MARR_1"/>
    <property type="match status" value="1"/>
</dbReference>
<evidence type="ECO:0000259" key="4">
    <source>
        <dbReference type="PROSITE" id="PS50995"/>
    </source>
</evidence>
<dbReference type="InterPro" id="IPR023187">
    <property type="entry name" value="Tscrpt_reg_MarR-type_CS"/>
</dbReference>
<reference evidence="6" key="1">
    <citation type="submission" date="2016-10" db="EMBL/GenBank/DDBJ databases">
        <authorList>
            <person name="Varghese N."/>
            <person name="Submissions S."/>
        </authorList>
    </citation>
    <scope>NUCLEOTIDE SEQUENCE [LARGE SCALE GENOMIC DNA]</scope>
    <source>
        <strain evidence="6">DSM 44771</strain>
    </source>
</reference>
<dbReference type="InterPro" id="IPR036390">
    <property type="entry name" value="WH_DNA-bd_sf"/>
</dbReference>
<evidence type="ECO:0000256" key="3">
    <source>
        <dbReference type="ARBA" id="ARBA00023163"/>
    </source>
</evidence>
<dbReference type="Pfam" id="PF12802">
    <property type="entry name" value="MarR_2"/>
    <property type="match status" value="1"/>
</dbReference>
<dbReference type="SMART" id="SM00347">
    <property type="entry name" value="HTH_MARR"/>
    <property type="match status" value="2"/>
</dbReference>
<evidence type="ECO:0000256" key="1">
    <source>
        <dbReference type="ARBA" id="ARBA00023015"/>
    </source>
</evidence>
<feature type="domain" description="HTH marR-type" evidence="4">
    <location>
        <begin position="200"/>
        <end position="340"/>
    </location>
</feature>
<accession>A0A1I6UF44</accession>
<evidence type="ECO:0000256" key="2">
    <source>
        <dbReference type="ARBA" id="ARBA00023125"/>
    </source>
</evidence>
<keyword evidence="2 5" id="KW-0238">DNA-binding</keyword>